<gene>
    <name evidence="2" type="ORF">EYF80_046242</name>
</gene>
<dbReference type="AlphaFoldDB" id="A0A4Z2FQZ2"/>
<organism evidence="2 3">
    <name type="scientific">Liparis tanakae</name>
    <name type="common">Tanaka's snailfish</name>
    <dbReference type="NCBI Taxonomy" id="230148"/>
    <lineage>
        <taxon>Eukaryota</taxon>
        <taxon>Metazoa</taxon>
        <taxon>Chordata</taxon>
        <taxon>Craniata</taxon>
        <taxon>Vertebrata</taxon>
        <taxon>Euteleostomi</taxon>
        <taxon>Actinopterygii</taxon>
        <taxon>Neopterygii</taxon>
        <taxon>Teleostei</taxon>
        <taxon>Neoteleostei</taxon>
        <taxon>Acanthomorphata</taxon>
        <taxon>Eupercaria</taxon>
        <taxon>Perciformes</taxon>
        <taxon>Cottioidei</taxon>
        <taxon>Cottales</taxon>
        <taxon>Liparidae</taxon>
        <taxon>Liparis</taxon>
    </lineage>
</organism>
<dbReference type="Proteomes" id="UP000314294">
    <property type="component" value="Unassembled WGS sequence"/>
</dbReference>
<evidence type="ECO:0000313" key="2">
    <source>
        <dbReference type="EMBL" id="TNN43579.1"/>
    </source>
</evidence>
<name>A0A4Z2FQZ2_9TELE</name>
<feature type="signal peptide" evidence="1">
    <location>
        <begin position="1"/>
        <end position="26"/>
    </location>
</feature>
<protein>
    <recommendedName>
        <fullName evidence="4">Secreted protein</fullName>
    </recommendedName>
</protein>
<keyword evidence="3" id="KW-1185">Reference proteome</keyword>
<proteinExistence type="predicted"/>
<evidence type="ECO:0008006" key="4">
    <source>
        <dbReference type="Google" id="ProtNLM"/>
    </source>
</evidence>
<feature type="chain" id="PRO_5021481583" description="Secreted protein" evidence="1">
    <location>
        <begin position="27"/>
        <end position="82"/>
    </location>
</feature>
<reference evidence="2 3" key="1">
    <citation type="submission" date="2019-03" db="EMBL/GenBank/DDBJ databases">
        <title>First draft genome of Liparis tanakae, snailfish: a comprehensive survey of snailfish specific genes.</title>
        <authorList>
            <person name="Kim W."/>
            <person name="Song I."/>
            <person name="Jeong J.-H."/>
            <person name="Kim D."/>
            <person name="Kim S."/>
            <person name="Ryu S."/>
            <person name="Song J.Y."/>
            <person name="Lee S.K."/>
        </authorList>
    </citation>
    <scope>NUCLEOTIDE SEQUENCE [LARGE SCALE GENOMIC DNA]</scope>
    <source>
        <tissue evidence="2">Muscle</tissue>
    </source>
</reference>
<evidence type="ECO:0000313" key="3">
    <source>
        <dbReference type="Proteomes" id="UP000314294"/>
    </source>
</evidence>
<sequence>MVSWPFKVSLFVVELFVLRPVVLELAEELDELGLVLQQDVQDGLRLVGVGHKHLARDSYAVPPLGGGRDEEMEVEGFTETKH</sequence>
<dbReference type="EMBL" id="SRLO01000958">
    <property type="protein sequence ID" value="TNN43579.1"/>
    <property type="molecule type" value="Genomic_DNA"/>
</dbReference>
<evidence type="ECO:0000256" key="1">
    <source>
        <dbReference type="SAM" id="SignalP"/>
    </source>
</evidence>
<comment type="caution">
    <text evidence="2">The sequence shown here is derived from an EMBL/GenBank/DDBJ whole genome shotgun (WGS) entry which is preliminary data.</text>
</comment>
<keyword evidence="1" id="KW-0732">Signal</keyword>
<accession>A0A4Z2FQZ2</accession>